<dbReference type="Pfam" id="PF05193">
    <property type="entry name" value="Peptidase_M16_C"/>
    <property type="match status" value="1"/>
</dbReference>
<keyword evidence="21" id="KW-1185">Reference proteome</keyword>
<dbReference type="InterPro" id="IPR054734">
    <property type="entry name" value="PqqF-like_C_4"/>
</dbReference>
<evidence type="ECO:0000256" key="5">
    <source>
        <dbReference type="ARBA" id="ARBA00017565"/>
    </source>
</evidence>
<sequence length="958" mass="107715">MKKTIVISALALAVLAGCSATSTPNSTAPQLVPDTLVVSPNDKRSYETLKLDNEIEVILVSDPSAEKSAAALSVGVGLLHDPMTQQGMAHYLEHMLFLGTERYPDTQGYSDFMTKNGGAHNAYTWLDITNYMFKVNNDAYGEALDRFSDFFKSPKLYPQYTDKEKNAVNAEWSMRREMDFFGQFKLARQMMGEHPANRFLIGNLETLGDKEGSSLHQETVDFYNTYYSSNIMKVAMISNRPLNEMRELAKQYFADIKNKGIDKPDVTHALNYENVGGKRVHYKPNEDVKQLKLDFIIENNRDDFAYKPNRFVSYLLSNEMPGSPAQILRDKGWVSQLSASDSYNKYGNYGELNVNVELTDVGMQNREEILATIMRYIELIKANGVDAKYFSEIRTSLNNQFQFLEKSDEFGYVSALTQSMQDYPLNNAINAPYYYAEFNERAINEVLNQLNADTLRVWYVSKGEQTDSKLHFYDGEYRIEDISAEEQASWQQPSQFALALPSVNRLLPEHFDIKTAAANTEQKPSISYDKNGVKVWLQPSQHFGEQPKGVVEVYVNSPQAQQDIKAGVLLSLWADLYSLSQAALSTEAAIAGMAVNMDPGNGFSLSVGGFTDKQPVLLSEALGNLKLDVEPQAFAQAVDRYTRGLQNAKKQFPFYQAFGLYSDLVRSGSHGSEQLIATANSVTVADLNALMDDVLSRNNVRVFAFGNYDDKSVAAIAQSIAKALPEQQKDSEYTRSKTWQPKAGETYVVQKDIEVADVAIIDMVYHPQSGYAQKAAAAVLQGHFRTVAFDKLRTEEQLAYAVGATARPLEDYAGIGLYIQTPVKDAKAMQARFDEFKVQYAKVLSELDEATFAQLKNASLVALKEQPKNLTDELSRLMPDWYRERFEFDSRAKLLAAVEALTLKDMQDFYQQTMMNPEAARLNVQLRGTKFADKPFADLPKQTKVESVADFHRAVSWQ</sequence>
<dbReference type="Proteomes" id="UP001447008">
    <property type="component" value="Unassembled WGS sequence"/>
</dbReference>
<comment type="function">
    <text evidence="2">Endopeptidase that degrades small peptides of less than 7 kDa, such as glucagon and insulin.</text>
</comment>
<evidence type="ECO:0000256" key="8">
    <source>
        <dbReference type="ARBA" id="ARBA00022801"/>
    </source>
</evidence>
<feature type="domain" description="Peptidase M16 N-terminal" evidence="16">
    <location>
        <begin position="57"/>
        <end position="190"/>
    </location>
</feature>
<evidence type="ECO:0000313" key="21">
    <source>
        <dbReference type="Proteomes" id="UP001447008"/>
    </source>
</evidence>
<evidence type="ECO:0000256" key="15">
    <source>
        <dbReference type="SAM" id="SignalP"/>
    </source>
</evidence>
<comment type="caution">
    <text evidence="20">The sequence shown here is derived from an EMBL/GenBank/DDBJ whole genome shotgun (WGS) entry which is preliminary data.</text>
</comment>
<feature type="signal peptide" evidence="15">
    <location>
        <begin position="1"/>
        <end position="22"/>
    </location>
</feature>
<dbReference type="SUPFAM" id="SSF63411">
    <property type="entry name" value="LuxS/MPP-like metallohydrolase"/>
    <property type="match status" value="4"/>
</dbReference>
<dbReference type="InterPro" id="IPR001431">
    <property type="entry name" value="Pept_M16_Zn_BS"/>
</dbReference>
<accession>A0ABU9N0U2</accession>
<dbReference type="Pfam" id="PF16187">
    <property type="entry name" value="Peptidase_M16_M"/>
    <property type="match status" value="1"/>
</dbReference>
<evidence type="ECO:0000256" key="10">
    <source>
        <dbReference type="ARBA" id="ARBA00023049"/>
    </source>
</evidence>
<keyword evidence="6" id="KW-0645">Protease</keyword>
<protein>
    <recommendedName>
        <fullName evidence="5">Protease 3</fullName>
        <ecNumber evidence="4">3.4.24.55</ecNumber>
    </recommendedName>
    <alternativeName>
        <fullName evidence="13">Pitrilysin</fullName>
    </alternativeName>
    <alternativeName>
        <fullName evidence="12">Protease III</fullName>
    </alternativeName>
    <alternativeName>
        <fullName evidence="11">Protease pi</fullName>
    </alternativeName>
</protein>
<evidence type="ECO:0000256" key="12">
    <source>
        <dbReference type="ARBA" id="ARBA00031184"/>
    </source>
</evidence>
<dbReference type="Pfam" id="PF00675">
    <property type="entry name" value="Peptidase_M16"/>
    <property type="match status" value="1"/>
</dbReference>
<keyword evidence="15" id="KW-0732">Signal</keyword>
<dbReference type="InterPro" id="IPR011249">
    <property type="entry name" value="Metalloenz_LuxS/M16"/>
</dbReference>
<feature type="domain" description="Peptidase M16 C-terminal" evidence="17">
    <location>
        <begin position="220"/>
        <end position="397"/>
    </location>
</feature>
<dbReference type="InterPro" id="IPR007863">
    <property type="entry name" value="Peptidase_M16_C"/>
</dbReference>
<dbReference type="PANTHER" id="PTHR43690">
    <property type="entry name" value="NARDILYSIN"/>
    <property type="match status" value="1"/>
</dbReference>
<dbReference type="EMBL" id="JBCGCU010000011">
    <property type="protein sequence ID" value="MEM0515903.1"/>
    <property type="molecule type" value="Genomic_DNA"/>
</dbReference>
<name>A0ABU9N0U2_9GAMM</name>
<evidence type="ECO:0000256" key="2">
    <source>
        <dbReference type="ARBA" id="ARBA00002184"/>
    </source>
</evidence>
<dbReference type="InterPro" id="IPR011765">
    <property type="entry name" value="Pept_M16_N"/>
</dbReference>
<dbReference type="InterPro" id="IPR010916">
    <property type="entry name" value="TonB_box_CS"/>
</dbReference>
<evidence type="ECO:0000256" key="11">
    <source>
        <dbReference type="ARBA" id="ARBA00029597"/>
    </source>
</evidence>
<evidence type="ECO:0000256" key="6">
    <source>
        <dbReference type="ARBA" id="ARBA00022670"/>
    </source>
</evidence>
<evidence type="ECO:0000259" key="17">
    <source>
        <dbReference type="Pfam" id="PF05193"/>
    </source>
</evidence>
<reference evidence="20 21" key="1">
    <citation type="submission" date="2024-03" db="EMBL/GenBank/DDBJ databases">
        <title>Pseudoalteromonas qingdaonensis sp. nov., isolated from the intestines of marine benthic organisms.</title>
        <authorList>
            <person name="Lin X."/>
            <person name="Fang S."/>
            <person name="Hu X."/>
        </authorList>
    </citation>
    <scope>NUCLEOTIDE SEQUENCE [LARGE SCALE GENOMIC DNA]</scope>
    <source>
        <strain evidence="20 21">YIC-827</strain>
    </source>
</reference>
<dbReference type="EC" id="3.4.24.55" evidence="4"/>
<comment type="cofactor">
    <cofactor evidence="1">
        <name>Zn(2+)</name>
        <dbReference type="ChEBI" id="CHEBI:29105"/>
    </cofactor>
</comment>
<evidence type="ECO:0000256" key="9">
    <source>
        <dbReference type="ARBA" id="ARBA00022833"/>
    </source>
</evidence>
<keyword evidence="7" id="KW-0479">Metal-binding</keyword>
<evidence type="ECO:0000256" key="1">
    <source>
        <dbReference type="ARBA" id="ARBA00001947"/>
    </source>
</evidence>
<evidence type="ECO:0000256" key="3">
    <source>
        <dbReference type="ARBA" id="ARBA00007261"/>
    </source>
</evidence>
<evidence type="ECO:0000259" key="18">
    <source>
        <dbReference type="Pfam" id="PF16187"/>
    </source>
</evidence>
<dbReference type="PROSITE" id="PS00143">
    <property type="entry name" value="INSULINASE"/>
    <property type="match status" value="1"/>
</dbReference>
<dbReference type="PROSITE" id="PS51257">
    <property type="entry name" value="PROKAR_LIPOPROTEIN"/>
    <property type="match status" value="1"/>
</dbReference>
<comment type="similarity">
    <text evidence="3 14">Belongs to the peptidase M16 family.</text>
</comment>
<keyword evidence="10" id="KW-0482">Metalloprotease</keyword>
<keyword evidence="9" id="KW-0862">Zinc</keyword>
<dbReference type="InterPro" id="IPR032632">
    <property type="entry name" value="Peptidase_M16_M"/>
</dbReference>
<dbReference type="Pfam" id="PF22456">
    <property type="entry name" value="PqqF-like_C_4"/>
    <property type="match status" value="1"/>
</dbReference>
<keyword evidence="8" id="KW-0378">Hydrolase</keyword>
<evidence type="ECO:0000313" key="20">
    <source>
        <dbReference type="EMBL" id="MEM0515903.1"/>
    </source>
</evidence>
<gene>
    <name evidence="20" type="ORF">WCN91_10845</name>
</gene>
<evidence type="ECO:0000256" key="7">
    <source>
        <dbReference type="ARBA" id="ARBA00022723"/>
    </source>
</evidence>
<evidence type="ECO:0000259" key="19">
    <source>
        <dbReference type="Pfam" id="PF22456"/>
    </source>
</evidence>
<dbReference type="InterPro" id="IPR050626">
    <property type="entry name" value="Peptidase_M16"/>
</dbReference>
<feature type="domain" description="Coenzyme PQQ synthesis protein F-like C-terminal lobe" evidence="19">
    <location>
        <begin position="784"/>
        <end position="877"/>
    </location>
</feature>
<dbReference type="Gene3D" id="3.30.830.10">
    <property type="entry name" value="Metalloenzyme, LuxS/M16 peptidase-like"/>
    <property type="match status" value="4"/>
</dbReference>
<evidence type="ECO:0000256" key="13">
    <source>
        <dbReference type="ARBA" id="ARBA00033450"/>
    </source>
</evidence>
<feature type="domain" description="Peptidase M16 middle/third" evidence="18">
    <location>
        <begin position="401"/>
        <end position="677"/>
    </location>
</feature>
<evidence type="ECO:0000256" key="14">
    <source>
        <dbReference type="RuleBase" id="RU004447"/>
    </source>
</evidence>
<dbReference type="RefSeq" id="WP_342678957.1">
    <property type="nucleotide sequence ID" value="NZ_JBCGCU010000011.1"/>
</dbReference>
<evidence type="ECO:0000259" key="16">
    <source>
        <dbReference type="Pfam" id="PF00675"/>
    </source>
</evidence>
<organism evidence="20 21">
    <name type="scientific">Pseudoalteromonas qingdaonensis</name>
    <dbReference type="NCBI Taxonomy" id="3131913"/>
    <lineage>
        <taxon>Bacteria</taxon>
        <taxon>Pseudomonadati</taxon>
        <taxon>Pseudomonadota</taxon>
        <taxon>Gammaproteobacteria</taxon>
        <taxon>Alteromonadales</taxon>
        <taxon>Pseudoalteromonadaceae</taxon>
        <taxon>Pseudoalteromonas</taxon>
    </lineage>
</organism>
<evidence type="ECO:0000256" key="4">
    <source>
        <dbReference type="ARBA" id="ARBA00012449"/>
    </source>
</evidence>
<dbReference type="PROSITE" id="PS00430">
    <property type="entry name" value="TONB_DEPENDENT_REC_1"/>
    <property type="match status" value="1"/>
</dbReference>
<dbReference type="PANTHER" id="PTHR43690:SF18">
    <property type="entry name" value="INSULIN-DEGRADING ENZYME-RELATED"/>
    <property type="match status" value="1"/>
</dbReference>
<feature type="chain" id="PRO_5046356219" description="Protease 3" evidence="15">
    <location>
        <begin position="23"/>
        <end position="958"/>
    </location>
</feature>
<proteinExistence type="inferred from homology"/>